<dbReference type="EMBL" id="BMOE01000008">
    <property type="protein sequence ID" value="GGJ79909.1"/>
    <property type="molecule type" value="Genomic_DNA"/>
</dbReference>
<dbReference type="InterPro" id="IPR050126">
    <property type="entry name" value="Ap4A_hydrolase"/>
</dbReference>
<dbReference type="GO" id="GO:0008803">
    <property type="term" value="F:bis(5'-nucleosyl)-tetraphosphatase (symmetrical) activity"/>
    <property type="evidence" value="ECO:0007669"/>
    <property type="project" value="TreeGrafter"/>
</dbReference>
<dbReference type="GO" id="GO:0016791">
    <property type="term" value="F:phosphatase activity"/>
    <property type="evidence" value="ECO:0007669"/>
    <property type="project" value="TreeGrafter"/>
</dbReference>
<dbReference type="SUPFAM" id="SSF56300">
    <property type="entry name" value="Metallo-dependent phosphatases"/>
    <property type="match status" value="1"/>
</dbReference>
<protein>
    <submittedName>
        <fullName evidence="2">Phosphoprotein phosphatase</fullName>
    </submittedName>
</protein>
<dbReference type="InterPro" id="IPR029052">
    <property type="entry name" value="Metallo-depent_PP-like"/>
</dbReference>
<comment type="caution">
    <text evidence="2">The sequence shown here is derived from an EMBL/GenBank/DDBJ whole genome shotgun (WGS) entry which is preliminary data.</text>
</comment>
<reference evidence="2" key="1">
    <citation type="journal article" date="2014" name="Int. J. Syst. Evol. Microbiol.">
        <title>Complete genome sequence of Corynebacterium casei LMG S-19264T (=DSM 44701T), isolated from a smear-ripened cheese.</title>
        <authorList>
            <consortium name="US DOE Joint Genome Institute (JGI-PGF)"/>
            <person name="Walter F."/>
            <person name="Albersmeier A."/>
            <person name="Kalinowski J."/>
            <person name="Ruckert C."/>
        </authorList>
    </citation>
    <scope>NUCLEOTIDE SEQUENCE</scope>
    <source>
        <strain evidence="2">JCM 14371</strain>
    </source>
</reference>
<evidence type="ECO:0000259" key="1">
    <source>
        <dbReference type="Pfam" id="PF00149"/>
    </source>
</evidence>
<dbReference type="AlphaFoldDB" id="A0A917PI97"/>
<dbReference type="Pfam" id="PF00149">
    <property type="entry name" value="Metallophos"/>
    <property type="match status" value="1"/>
</dbReference>
<evidence type="ECO:0000313" key="2">
    <source>
        <dbReference type="EMBL" id="GGJ79909.1"/>
    </source>
</evidence>
<dbReference type="PANTHER" id="PTHR42850:SF4">
    <property type="entry name" value="ZINC-DEPENDENT ENDOPOLYPHOSPHATASE"/>
    <property type="match status" value="1"/>
</dbReference>
<accession>A0A917PI97</accession>
<keyword evidence="3" id="KW-1185">Reference proteome</keyword>
<proteinExistence type="predicted"/>
<reference evidence="2" key="2">
    <citation type="submission" date="2020-09" db="EMBL/GenBank/DDBJ databases">
        <authorList>
            <person name="Sun Q."/>
            <person name="Ohkuma M."/>
        </authorList>
    </citation>
    <scope>NUCLEOTIDE SEQUENCE</scope>
    <source>
        <strain evidence="2">JCM 14371</strain>
    </source>
</reference>
<dbReference type="GO" id="GO:0005737">
    <property type="term" value="C:cytoplasm"/>
    <property type="evidence" value="ECO:0007669"/>
    <property type="project" value="TreeGrafter"/>
</dbReference>
<sequence>MSAPQGDVTAPRQVIAVPDLHGRSDLLRAAIEAFPEAHFLSLGDAIDRGPHSLDTISVLLELRAEGRATLLMGNHERMAWEGLKWYRQHQGTHDLGDYRRAMEGLAWWMKNGGESVRRELGGLTLERYPKLLAEYLDALERVVYVTEDGGIHSQLPAAPSVLVAHASPPVKHRDHPNPESAALWLRPFEGPFALPQGVVYSVHGHTPVRMPLRLGRHVYLDLGAYETGLLALLPLTVQTLSPVTVLAGRGDPARTNKYPMLGEPVSAHALNVRLDGSTRRM</sequence>
<dbReference type="InterPro" id="IPR004843">
    <property type="entry name" value="Calcineurin-like_PHP"/>
</dbReference>
<dbReference type="RefSeq" id="WP_229670985.1">
    <property type="nucleotide sequence ID" value="NZ_BMOE01000008.1"/>
</dbReference>
<name>A0A917PI97_9DEIO</name>
<feature type="domain" description="Calcineurin-like phosphoesterase" evidence="1">
    <location>
        <begin position="14"/>
        <end position="208"/>
    </location>
</feature>
<dbReference type="Proteomes" id="UP000635726">
    <property type="component" value="Unassembled WGS sequence"/>
</dbReference>
<gene>
    <name evidence="2" type="ORF">GCM10008939_24740</name>
</gene>
<dbReference type="PANTHER" id="PTHR42850">
    <property type="entry name" value="METALLOPHOSPHOESTERASE"/>
    <property type="match status" value="1"/>
</dbReference>
<dbReference type="GO" id="GO:0110154">
    <property type="term" value="P:RNA decapping"/>
    <property type="evidence" value="ECO:0007669"/>
    <property type="project" value="TreeGrafter"/>
</dbReference>
<organism evidence="2 3">
    <name type="scientific">Deinococcus aquiradiocola</name>
    <dbReference type="NCBI Taxonomy" id="393059"/>
    <lineage>
        <taxon>Bacteria</taxon>
        <taxon>Thermotogati</taxon>
        <taxon>Deinococcota</taxon>
        <taxon>Deinococci</taxon>
        <taxon>Deinococcales</taxon>
        <taxon>Deinococcaceae</taxon>
        <taxon>Deinococcus</taxon>
    </lineage>
</organism>
<dbReference type="Gene3D" id="3.60.21.10">
    <property type="match status" value="1"/>
</dbReference>
<evidence type="ECO:0000313" key="3">
    <source>
        <dbReference type="Proteomes" id="UP000635726"/>
    </source>
</evidence>